<accession>A0A2J6NNY1</accession>
<dbReference type="InterPro" id="IPR009996">
    <property type="entry name" value="YycH"/>
</dbReference>
<dbReference type="EMBL" id="PNFV01000002">
    <property type="protein sequence ID" value="PMB83020.1"/>
    <property type="molecule type" value="Genomic_DNA"/>
</dbReference>
<name>A0A2J6NNY1_9LACO</name>
<dbReference type="Gene3D" id="3.30.310.160">
    <property type="entry name" value="YycH protein, domain 2"/>
    <property type="match status" value="1"/>
</dbReference>
<evidence type="ECO:0000313" key="2">
    <source>
        <dbReference type="EMBL" id="PMB83020.1"/>
    </source>
</evidence>
<evidence type="ECO:0000313" key="3">
    <source>
        <dbReference type="Proteomes" id="UP000239920"/>
    </source>
</evidence>
<dbReference type="CDD" id="cd15787">
    <property type="entry name" value="YycH_N"/>
    <property type="match status" value="1"/>
</dbReference>
<dbReference type="Gene3D" id="3.10.450.310">
    <property type="match status" value="1"/>
</dbReference>
<dbReference type="Pfam" id="PF07435">
    <property type="entry name" value="YycH"/>
    <property type="match status" value="1"/>
</dbReference>
<sequence length="432" mass="49817">MIKKLKSNWLTIALTLVVLFSFLLSGIIWTNPFQYERPRRENSTSSSRQFTTQSMGDLYLPTTIVRTSKGGQQNLLYSQRADLVNDVRQNLRDWKLGRTSEVKTNNSDVYLSYLRNRHSLMLSYPDNVTSEVFNETFNQSIDTNRVKGINHIVIPLDGPHEIYLLRDYHYAVYRVRVNRGDITKLPKAGRNVQPIPVDHKIIKGHAMMVYPHSFNLPKLAYRVSDQRINNLSTNLLSTNRHTSVTSHEDGDKTVYTDGTNRRLVYDHATGTIDYENDIGHSNVVATDQLYAHFYNVLVKTGMPLDNIRFDQSKDHNRTFIYRTYVEGFPIINTNGYGGAKLQASQSGIDRYWMSLYTVQVPLPLSGKQTVKLPSTTSVLNDLHTSNHFKDITDLRVGYLWKGDQSSDKVVKMVPTYFVKYHHHWVDYTELLK</sequence>
<organism evidence="2 3">
    <name type="scientific">Limosilactobacillus pontis</name>
    <dbReference type="NCBI Taxonomy" id="35787"/>
    <lineage>
        <taxon>Bacteria</taxon>
        <taxon>Bacillati</taxon>
        <taxon>Bacillota</taxon>
        <taxon>Bacilli</taxon>
        <taxon>Lactobacillales</taxon>
        <taxon>Lactobacillaceae</taxon>
        <taxon>Limosilactobacillus</taxon>
    </lineage>
</organism>
<gene>
    <name evidence="2" type="ORF">CK797_01895</name>
</gene>
<dbReference type="RefSeq" id="WP_104688125.1">
    <property type="nucleotide sequence ID" value="NZ_JBKTHY010000014.1"/>
</dbReference>
<dbReference type="OrthoDB" id="2382185at2"/>
<dbReference type="Proteomes" id="UP000239920">
    <property type="component" value="Unassembled WGS sequence"/>
</dbReference>
<reference evidence="2 3" key="1">
    <citation type="submission" date="2017-09" db="EMBL/GenBank/DDBJ databases">
        <title>Bacterial strain isolated from the female urinary microbiota.</title>
        <authorList>
            <person name="Thomas-White K."/>
            <person name="Kumar N."/>
            <person name="Forster S."/>
            <person name="Putonti C."/>
            <person name="Lawley T."/>
            <person name="Wolfe A.J."/>
        </authorList>
    </citation>
    <scope>NUCLEOTIDE SEQUENCE [LARGE SCALE GENOMIC DNA]</scope>
    <source>
        <strain evidence="2 3">UMB0683</strain>
    </source>
</reference>
<dbReference type="InterPro" id="IPR042274">
    <property type="entry name" value="YycH/YycI_2"/>
</dbReference>
<protein>
    <recommendedName>
        <fullName evidence="1">Regulatory protein YycH domain-containing protein</fullName>
    </recommendedName>
</protein>
<comment type="caution">
    <text evidence="2">The sequence shown here is derived from an EMBL/GenBank/DDBJ whole genome shotgun (WGS) entry which is preliminary data.</text>
</comment>
<evidence type="ECO:0000259" key="1">
    <source>
        <dbReference type="Pfam" id="PF07435"/>
    </source>
</evidence>
<dbReference type="AlphaFoldDB" id="A0A2J6NNY1"/>
<feature type="domain" description="Regulatory protein YycH" evidence="1">
    <location>
        <begin position="11"/>
        <end position="428"/>
    </location>
</feature>
<proteinExistence type="predicted"/>